<dbReference type="GO" id="GO:0008270">
    <property type="term" value="F:zinc ion binding"/>
    <property type="evidence" value="ECO:0007669"/>
    <property type="project" value="UniProtKB-KW"/>
</dbReference>
<keyword evidence="2" id="KW-0863">Zinc-finger</keyword>
<reference evidence="2 3" key="1">
    <citation type="submission" date="2018-03" db="EMBL/GenBank/DDBJ databases">
        <title>Genomic Encyclopedia of Archaeal and Bacterial Type Strains, Phase II (KMG-II): from individual species to whole genera.</title>
        <authorList>
            <person name="Goeker M."/>
        </authorList>
    </citation>
    <scope>NUCLEOTIDE SEQUENCE [LARGE SCALE GENOMIC DNA]</scope>
    <source>
        <strain evidence="2 3">DSM 44889</strain>
    </source>
</reference>
<accession>A0A316A6U2</accession>
<comment type="caution">
    <text evidence="2">The sequence shown here is derived from an EMBL/GenBank/DDBJ whole genome shotgun (WGS) entry which is preliminary data.</text>
</comment>
<proteinExistence type="predicted"/>
<name>A0A316A6U2_9ACTN</name>
<dbReference type="AlphaFoldDB" id="A0A316A6U2"/>
<evidence type="ECO:0000259" key="1">
    <source>
        <dbReference type="Pfam" id="PF16571"/>
    </source>
</evidence>
<organism evidence="2 3">
    <name type="scientific">Quadrisphaera granulorum</name>
    <dbReference type="NCBI Taxonomy" id="317664"/>
    <lineage>
        <taxon>Bacteria</taxon>
        <taxon>Bacillati</taxon>
        <taxon>Actinomycetota</taxon>
        <taxon>Actinomycetes</taxon>
        <taxon>Kineosporiales</taxon>
        <taxon>Kineosporiaceae</taxon>
        <taxon>Quadrisphaera</taxon>
    </lineage>
</organism>
<sequence>MLPLDPSALRASLVNASRKEASDMTPPPDLGSLDWEQLDLLGWRDPKLPRRAYVVLPGHPDDDDRPRGVLLRQAEAVPRRRAQCAWCQDVTLPNDVVFYAARRAGAAGRVGATVGTLLCRDFECSRNVRVLPPLAYEGFDREAARQQRVAVLRERSRAFLLAVLGDEHAG</sequence>
<dbReference type="Pfam" id="PF16571">
    <property type="entry name" value="FBP_C"/>
    <property type="match status" value="1"/>
</dbReference>
<dbReference type="Proteomes" id="UP000245469">
    <property type="component" value="Unassembled WGS sequence"/>
</dbReference>
<dbReference type="InterPro" id="IPR032330">
    <property type="entry name" value="EF-G-binding_C"/>
</dbReference>
<keyword evidence="3" id="KW-1185">Reference proteome</keyword>
<dbReference type="EMBL" id="QGDQ01000011">
    <property type="protein sequence ID" value="PWJ53601.1"/>
    <property type="molecule type" value="Genomic_DNA"/>
</dbReference>
<protein>
    <submittedName>
        <fullName evidence="2">Treble-clef zinc-finger protein</fullName>
    </submittedName>
</protein>
<keyword evidence="2" id="KW-0479">Metal-binding</keyword>
<evidence type="ECO:0000313" key="3">
    <source>
        <dbReference type="Proteomes" id="UP000245469"/>
    </source>
</evidence>
<evidence type="ECO:0000313" key="2">
    <source>
        <dbReference type="EMBL" id="PWJ53601.1"/>
    </source>
</evidence>
<dbReference type="OrthoDB" id="4171838at2"/>
<feature type="domain" description="Elongation factor G-binding protein C-terminal treble-clef zinc-finger" evidence="1">
    <location>
        <begin position="9"/>
        <end position="162"/>
    </location>
</feature>
<keyword evidence="2" id="KW-0862">Zinc</keyword>
<gene>
    <name evidence="2" type="ORF">BXY45_1114</name>
</gene>